<evidence type="ECO:0000259" key="1">
    <source>
        <dbReference type="Pfam" id="PF01796"/>
    </source>
</evidence>
<reference evidence="3" key="1">
    <citation type="submission" date="2019-07" db="EMBL/GenBank/DDBJ databases">
        <title>Genomic Encyclopedia of Type Strains, Phase IV (KMG-IV): sequencing the most valuable type-strain genomes for metagenomic binning, comparative biology and taxonomic classification.</title>
        <authorList>
            <person name="Goeker M."/>
        </authorList>
    </citation>
    <scope>NUCLEOTIDE SEQUENCE</scope>
    <source>
        <strain evidence="3">DSM 44596</strain>
    </source>
</reference>
<dbReference type="Pfam" id="PF01796">
    <property type="entry name" value="OB_ChsH2_C"/>
    <property type="match status" value="1"/>
</dbReference>
<dbReference type="InterPro" id="IPR052513">
    <property type="entry name" value="Thioester_dehydratase-like"/>
</dbReference>
<dbReference type="PANTHER" id="PTHR34075">
    <property type="entry name" value="BLR3430 PROTEIN"/>
    <property type="match status" value="1"/>
</dbReference>
<organism evidence="3">
    <name type="scientific">Nocardia globerula</name>
    <dbReference type="NCBI Taxonomy" id="1818"/>
    <lineage>
        <taxon>Bacteria</taxon>
        <taxon>Bacillati</taxon>
        <taxon>Actinomycetota</taxon>
        <taxon>Actinomycetes</taxon>
        <taxon>Mycobacteriales</taxon>
        <taxon>Nocardiaceae</taxon>
        <taxon>Nocardia</taxon>
    </lineage>
</organism>
<accession>A0A652YPE0</accession>
<evidence type="ECO:0008006" key="4">
    <source>
        <dbReference type="Google" id="ProtNLM"/>
    </source>
</evidence>
<gene>
    <name evidence="3" type="ORF">FNL38_104364</name>
</gene>
<dbReference type="PANTHER" id="PTHR34075:SF5">
    <property type="entry name" value="BLR3430 PROTEIN"/>
    <property type="match status" value="1"/>
</dbReference>
<evidence type="ECO:0000313" key="3">
    <source>
        <dbReference type="EMBL" id="TYQ03991.1"/>
    </source>
</evidence>
<protein>
    <recommendedName>
        <fullName evidence="4">OB-fold protein</fullName>
    </recommendedName>
</protein>
<feature type="domain" description="ChsH2 rubredoxin-like zinc ribbon" evidence="2">
    <location>
        <begin position="16"/>
        <end position="51"/>
    </location>
</feature>
<dbReference type="Pfam" id="PF12172">
    <property type="entry name" value="zf-ChsH2"/>
    <property type="match status" value="1"/>
</dbReference>
<feature type="domain" description="ChsH2 C-terminal OB-fold" evidence="1">
    <location>
        <begin position="53"/>
        <end position="118"/>
    </location>
</feature>
<name>A0A652YPE0_NOCGL</name>
<dbReference type="AlphaFoldDB" id="A0A652YPE0"/>
<comment type="caution">
    <text evidence="3">The sequence shown here is derived from an EMBL/GenBank/DDBJ whole genome shotgun (WGS) entry which is preliminary data.</text>
</comment>
<evidence type="ECO:0000259" key="2">
    <source>
        <dbReference type="Pfam" id="PF12172"/>
    </source>
</evidence>
<dbReference type="SUPFAM" id="SSF50249">
    <property type="entry name" value="Nucleic acid-binding proteins"/>
    <property type="match status" value="1"/>
</dbReference>
<proteinExistence type="predicted"/>
<dbReference type="InterPro" id="IPR012340">
    <property type="entry name" value="NA-bd_OB-fold"/>
</dbReference>
<dbReference type="Gene3D" id="6.10.30.10">
    <property type="match status" value="1"/>
</dbReference>
<sequence length="137" mass="15229">MTGPVPVPTPATAPYWEGAQREELTIQRCQSCTQHYFYPRPFCPHCNSDDVVWTPVSGRGRLVSYVINYRPIPPFDSETPIVVALVELDEGPQLMSNVIGVDADPGNLPLDLALEVTFVERGDTKLPMFTPLQESAR</sequence>
<dbReference type="InterPro" id="IPR002878">
    <property type="entry name" value="ChsH2_C"/>
</dbReference>
<dbReference type="EMBL" id="VNIQ01000004">
    <property type="protein sequence ID" value="TYQ03991.1"/>
    <property type="molecule type" value="Genomic_DNA"/>
</dbReference>
<dbReference type="InterPro" id="IPR022002">
    <property type="entry name" value="ChsH2_Znr"/>
</dbReference>